<protein>
    <submittedName>
        <fullName evidence="11">Methyl-accepting chemotaxis protein</fullName>
    </submittedName>
</protein>
<dbReference type="PANTHER" id="PTHR32089:SF114">
    <property type="entry name" value="METHYL-ACCEPTING CHEMOTAXIS PROTEIN MCPB"/>
    <property type="match status" value="1"/>
</dbReference>
<feature type="compositionally biased region" description="Polar residues" evidence="7">
    <location>
        <begin position="264"/>
        <end position="275"/>
    </location>
</feature>
<dbReference type="Gene3D" id="6.10.340.10">
    <property type="match status" value="1"/>
</dbReference>
<evidence type="ECO:0000256" key="1">
    <source>
        <dbReference type="ARBA" id="ARBA00004236"/>
    </source>
</evidence>
<evidence type="ECO:0000259" key="9">
    <source>
        <dbReference type="PROSITE" id="PS50111"/>
    </source>
</evidence>
<name>A0ABN0VT89_9BACI</name>
<dbReference type="PROSITE" id="PS50111">
    <property type="entry name" value="CHEMOTAXIS_TRANSDUC_2"/>
    <property type="match status" value="1"/>
</dbReference>
<sequence length="559" mass="60597">MKSIKYKILLGFSVVIFLTLLLGGFNFFAIKNSNEETRDMIDRQVPLLIADEKLAFNVSQGVALARGYVLYGNEEYKESFNRYTQDSIKVQEEILTASNSQEIKSLIDTSELWREIIVNEVFTAYDNGDVLEAQNILATKVQPIAQGLIDGFEKLAQTREDKIKDDGQQIIQNGSTVFTIGLIISILSIILGVVAAIITSRMITAPIKTVMDRMKLIASGDLSQKPLKSNSKDEVGQLVEATNQMNERIRELLSKISTVSESVTGQSEELTQSANEVKEGSEQVASTMQELSAGSESQANTAGDLSSAMDSFSAKVQEANSNGEHIHHTSNNVLQKAEEGTKLMDLSVQQMATIDQIVQDAVQKVKGLDQRSKDVSKLVFVIKNVAEQTNLLALNASIEAARAGEHGKGFAVVAEEVRKLAEQVTQSVKEITGIVNAIQTETGTVTQSLQAGYEEVEKGTAQIKTTGQTFTAINSAVNEMVQSIQGISSNLADIAKSNLEMNKSIEEIAAISEESAAGIEQTSASVQQTNSSMEEVAGSADQLAKLAEELNDLIGQFKL</sequence>
<evidence type="ECO:0000256" key="4">
    <source>
        <dbReference type="ARBA" id="ARBA00023224"/>
    </source>
</evidence>
<dbReference type="InterPro" id="IPR004089">
    <property type="entry name" value="MCPsignal_dom"/>
</dbReference>
<dbReference type="Gene3D" id="1.10.287.950">
    <property type="entry name" value="Methyl-accepting chemotaxis protein"/>
    <property type="match status" value="1"/>
</dbReference>
<feature type="compositionally biased region" description="Polar residues" evidence="7">
    <location>
        <begin position="283"/>
        <end position="310"/>
    </location>
</feature>
<evidence type="ECO:0000256" key="8">
    <source>
        <dbReference type="SAM" id="Phobius"/>
    </source>
</evidence>
<dbReference type="InterPro" id="IPR003660">
    <property type="entry name" value="HAMP_dom"/>
</dbReference>
<evidence type="ECO:0000256" key="7">
    <source>
        <dbReference type="SAM" id="MobiDB-lite"/>
    </source>
</evidence>
<evidence type="ECO:0000313" key="12">
    <source>
        <dbReference type="Proteomes" id="UP001500782"/>
    </source>
</evidence>
<feature type="domain" description="HAMP" evidence="10">
    <location>
        <begin position="201"/>
        <end position="254"/>
    </location>
</feature>
<dbReference type="InterPro" id="IPR004090">
    <property type="entry name" value="Chemotax_Me-accpt_rcpt"/>
</dbReference>
<keyword evidence="8" id="KW-1133">Transmembrane helix</keyword>
<feature type="transmembrane region" description="Helical" evidence="8">
    <location>
        <begin position="6"/>
        <end position="30"/>
    </location>
</feature>
<organism evidence="11 12">
    <name type="scientific">Bacillus carboniphilus</name>
    <dbReference type="NCBI Taxonomy" id="86663"/>
    <lineage>
        <taxon>Bacteria</taxon>
        <taxon>Bacillati</taxon>
        <taxon>Bacillota</taxon>
        <taxon>Bacilli</taxon>
        <taxon>Bacillales</taxon>
        <taxon>Bacillaceae</taxon>
        <taxon>Bacillus</taxon>
    </lineage>
</organism>
<evidence type="ECO:0000256" key="2">
    <source>
        <dbReference type="ARBA" id="ARBA00022475"/>
    </source>
</evidence>
<feature type="region of interest" description="Disordered" evidence="7">
    <location>
        <begin position="264"/>
        <end position="310"/>
    </location>
</feature>
<dbReference type="RefSeq" id="WP_343795906.1">
    <property type="nucleotide sequence ID" value="NZ_BAAADJ010000004.1"/>
</dbReference>
<dbReference type="Proteomes" id="UP001500782">
    <property type="component" value="Unassembled WGS sequence"/>
</dbReference>
<dbReference type="Pfam" id="PF00672">
    <property type="entry name" value="HAMP"/>
    <property type="match status" value="1"/>
</dbReference>
<dbReference type="CDD" id="cd06225">
    <property type="entry name" value="HAMP"/>
    <property type="match status" value="1"/>
</dbReference>
<gene>
    <name evidence="11" type="ORF">GCM10008967_04170</name>
</gene>
<comment type="similarity">
    <text evidence="5">Belongs to the methyl-accepting chemotaxis (MCP) protein family.</text>
</comment>
<comment type="subcellular location">
    <subcellularLocation>
        <location evidence="1">Cell membrane</location>
    </subcellularLocation>
</comment>
<evidence type="ECO:0000256" key="5">
    <source>
        <dbReference type="ARBA" id="ARBA00029447"/>
    </source>
</evidence>
<proteinExistence type="inferred from homology"/>
<evidence type="ECO:0000256" key="3">
    <source>
        <dbReference type="ARBA" id="ARBA00023136"/>
    </source>
</evidence>
<dbReference type="PROSITE" id="PS50885">
    <property type="entry name" value="HAMP"/>
    <property type="match status" value="1"/>
</dbReference>
<dbReference type="EMBL" id="BAAADJ010000004">
    <property type="protein sequence ID" value="GAA0316734.1"/>
    <property type="molecule type" value="Genomic_DNA"/>
</dbReference>
<dbReference type="SMART" id="SM00283">
    <property type="entry name" value="MA"/>
    <property type="match status" value="1"/>
</dbReference>
<keyword evidence="4 6" id="KW-0807">Transducer</keyword>
<keyword evidence="3 8" id="KW-0472">Membrane</keyword>
<keyword evidence="2" id="KW-1003">Cell membrane</keyword>
<evidence type="ECO:0000256" key="6">
    <source>
        <dbReference type="PROSITE-ProRule" id="PRU00284"/>
    </source>
</evidence>
<dbReference type="SMART" id="SM00304">
    <property type="entry name" value="HAMP"/>
    <property type="match status" value="1"/>
</dbReference>
<comment type="caution">
    <text evidence="11">The sequence shown here is derived from an EMBL/GenBank/DDBJ whole genome shotgun (WGS) entry which is preliminary data.</text>
</comment>
<dbReference type="CDD" id="cd11386">
    <property type="entry name" value="MCP_signal"/>
    <property type="match status" value="1"/>
</dbReference>
<feature type="transmembrane region" description="Helical" evidence="8">
    <location>
        <begin position="177"/>
        <end position="198"/>
    </location>
</feature>
<feature type="domain" description="Methyl-accepting transducer" evidence="9">
    <location>
        <begin position="273"/>
        <end position="523"/>
    </location>
</feature>
<keyword evidence="12" id="KW-1185">Reference proteome</keyword>
<evidence type="ECO:0000259" key="10">
    <source>
        <dbReference type="PROSITE" id="PS50885"/>
    </source>
</evidence>
<accession>A0ABN0VT89</accession>
<reference evidence="11 12" key="1">
    <citation type="journal article" date="2019" name="Int. J. Syst. Evol. Microbiol.">
        <title>The Global Catalogue of Microorganisms (GCM) 10K type strain sequencing project: providing services to taxonomists for standard genome sequencing and annotation.</title>
        <authorList>
            <consortium name="The Broad Institute Genomics Platform"/>
            <consortium name="The Broad Institute Genome Sequencing Center for Infectious Disease"/>
            <person name="Wu L."/>
            <person name="Ma J."/>
        </authorList>
    </citation>
    <scope>NUCLEOTIDE SEQUENCE [LARGE SCALE GENOMIC DNA]</scope>
    <source>
        <strain evidence="11 12">JCM 9731</strain>
    </source>
</reference>
<dbReference type="Pfam" id="PF00015">
    <property type="entry name" value="MCPsignal"/>
    <property type="match status" value="1"/>
</dbReference>
<evidence type="ECO:0000313" key="11">
    <source>
        <dbReference type="EMBL" id="GAA0316734.1"/>
    </source>
</evidence>
<dbReference type="SUPFAM" id="SSF58104">
    <property type="entry name" value="Methyl-accepting chemotaxis protein (MCP) signaling domain"/>
    <property type="match status" value="1"/>
</dbReference>
<keyword evidence="8" id="KW-0812">Transmembrane</keyword>
<dbReference type="PRINTS" id="PR00260">
    <property type="entry name" value="CHEMTRNSDUCR"/>
</dbReference>
<dbReference type="PANTHER" id="PTHR32089">
    <property type="entry name" value="METHYL-ACCEPTING CHEMOTAXIS PROTEIN MCPB"/>
    <property type="match status" value="1"/>
</dbReference>